<evidence type="ECO:0000313" key="7">
    <source>
        <dbReference type="EMBL" id="SEA38223.1"/>
    </source>
</evidence>
<keyword evidence="1 3" id="KW-0807">Transducer</keyword>
<feature type="transmembrane region" description="Helical" evidence="4">
    <location>
        <begin position="39"/>
        <end position="57"/>
    </location>
</feature>
<dbReference type="GO" id="GO:0016020">
    <property type="term" value="C:membrane"/>
    <property type="evidence" value="ECO:0007669"/>
    <property type="project" value="InterPro"/>
</dbReference>
<dbReference type="PANTHER" id="PTHR32089:SF114">
    <property type="entry name" value="METHYL-ACCEPTING CHEMOTAXIS PROTEIN MCPB"/>
    <property type="match status" value="1"/>
</dbReference>
<accession>A0A1H4AQP0</accession>
<gene>
    <name evidence="7" type="ORF">SAMN05660420_01943</name>
</gene>
<feature type="domain" description="HAMP" evidence="6">
    <location>
        <begin position="58"/>
        <end position="113"/>
    </location>
</feature>
<dbReference type="AlphaFoldDB" id="A0A1H4AQP0"/>
<name>A0A1H4AQP0_9BACT</name>
<keyword evidence="4" id="KW-0812">Transmembrane</keyword>
<dbReference type="Proteomes" id="UP000199409">
    <property type="component" value="Unassembled WGS sequence"/>
</dbReference>
<evidence type="ECO:0000259" key="5">
    <source>
        <dbReference type="PROSITE" id="PS50111"/>
    </source>
</evidence>
<keyword evidence="8" id="KW-1185">Reference proteome</keyword>
<evidence type="ECO:0000256" key="3">
    <source>
        <dbReference type="PROSITE-ProRule" id="PRU00284"/>
    </source>
</evidence>
<dbReference type="Gene3D" id="6.10.340.10">
    <property type="match status" value="1"/>
</dbReference>
<evidence type="ECO:0000313" key="8">
    <source>
        <dbReference type="Proteomes" id="UP000199409"/>
    </source>
</evidence>
<feature type="transmembrane region" description="Helical" evidence="4">
    <location>
        <begin position="6"/>
        <end position="27"/>
    </location>
</feature>
<dbReference type="SUPFAM" id="SSF58104">
    <property type="entry name" value="Methyl-accepting chemotaxis protein (MCP) signaling domain"/>
    <property type="match status" value="1"/>
</dbReference>
<dbReference type="STRING" id="37625.SAMN05660420_01943"/>
<evidence type="ECO:0000256" key="2">
    <source>
        <dbReference type="ARBA" id="ARBA00029447"/>
    </source>
</evidence>
<evidence type="ECO:0000256" key="1">
    <source>
        <dbReference type="ARBA" id="ARBA00023224"/>
    </source>
</evidence>
<keyword evidence="4" id="KW-0472">Membrane</keyword>
<evidence type="ECO:0000256" key="4">
    <source>
        <dbReference type="SAM" id="Phobius"/>
    </source>
</evidence>
<dbReference type="SMART" id="SM00283">
    <property type="entry name" value="MA"/>
    <property type="match status" value="1"/>
</dbReference>
<dbReference type="Gene3D" id="1.10.287.950">
    <property type="entry name" value="Methyl-accepting chemotaxis protein"/>
    <property type="match status" value="1"/>
</dbReference>
<dbReference type="OrthoDB" id="9765597at2"/>
<dbReference type="InterPro" id="IPR004089">
    <property type="entry name" value="MCPsignal_dom"/>
</dbReference>
<comment type="similarity">
    <text evidence="2">Belongs to the methyl-accepting chemotaxis (MCP) protein family.</text>
</comment>
<proteinExistence type="inferred from homology"/>
<dbReference type="PROSITE" id="PS50885">
    <property type="entry name" value="HAMP"/>
    <property type="match status" value="1"/>
</dbReference>
<dbReference type="SMART" id="SM00304">
    <property type="entry name" value="HAMP"/>
    <property type="match status" value="1"/>
</dbReference>
<keyword evidence="4" id="KW-1133">Transmembrane helix</keyword>
<dbReference type="Pfam" id="PF00015">
    <property type="entry name" value="MCPsignal"/>
    <property type="match status" value="1"/>
</dbReference>
<organism evidence="7 8">
    <name type="scientific">Desulfuromusa kysingii</name>
    <dbReference type="NCBI Taxonomy" id="37625"/>
    <lineage>
        <taxon>Bacteria</taxon>
        <taxon>Pseudomonadati</taxon>
        <taxon>Thermodesulfobacteriota</taxon>
        <taxon>Desulfuromonadia</taxon>
        <taxon>Desulfuromonadales</taxon>
        <taxon>Geopsychrobacteraceae</taxon>
        <taxon>Desulfuromusa</taxon>
    </lineage>
</organism>
<dbReference type="GO" id="GO:0007165">
    <property type="term" value="P:signal transduction"/>
    <property type="evidence" value="ECO:0007669"/>
    <property type="project" value="UniProtKB-KW"/>
</dbReference>
<sequence>MRVEISYKFVVGFIVVVASVVLLNLLVPQMQVPEWTHQWITIVGALLVGLIFGWIFSKAFTANFKVLSDSAERLSDGDLSRQVRLRKGFFSDETEDLANSLNLVVGSLRNLVGQIRTSSVNVNELSLSQATTAEQMTATAHEVAGSIEQISRGAETQAEMVERASKVIREMAEQIDLVASSANSLSLSSEETTLSACQGEEMTATALEKLKQVLSQIQENGEMFVAFSEQVQKIGTIIDVITGIAQKTNLLALNATIEAARAGEYGHGFAVVAEEVSKLADSTSVSAGEITRMIEKTREQSLKVQQSMAESVKSIDSGRAAVDITNSAFKEIIAKAEAAQLKSVKIRDLTEKQTTGAHAIVAAIEEIARVTEDNAASTEEVSAATEEQTASMEEMTFASQRLSHLADELLTSVSRFNLGISLEDDAK</sequence>
<dbReference type="RefSeq" id="WP_092347442.1">
    <property type="nucleotide sequence ID" value="NZ_FNQN01000005.1"/>
</dbReference>
<feature type="domain" description="Methyl-accepting transducer" evidence="5">
    <location>
        <begin position="132"/>
        <end position="389"/>
    </location>
</feature>
<evidence type="ECO:0000259" key="6">
    <source>
        <dbReference type="PROSITE" id="PS50885"/>
    </source>
</evidence>
<dbReference type="InterPro" id="IPR003660">
    <property type="entry name" value="HAMP_dom"/>
</dbReference>
<protein>
    <submittedName>
        <fullName evidence="7">Methyl-accepting chemotaxis protein</fullName>
    </submittedName>
</protein>
<dbReference type="PANTHER" id="PTHR32089">
    <property type="entry name" value="METHYL-ACCEPTING CHEMOTAXIS PROTEIN MCPB"/>
    <property type="match status" value="1"/>
</dbReference>
<dbReference type="PROSITE" id="PS50111">
    <property type="entry name" value="CHEMOTAXIS_TRANSDUC_2"/>
    <property type="match status" value="1"/>
</dbReference>
<reference evidence="7 8" key="1">
    <citation type="submission" date="2016-10" db="EMBL/GenBank/DDBJ databases">
        <authorList>
            <person name="de Groot N.N."/>
        </authorList>
    </citation>
    <scope>NUCLEOTIDE SEQUENCE [LARGE SCALE GENOMIC DNA]</scope>
    <source>
        <strain evidence="7 8">DSM 7343</strain>
    </source>
</reference>
<dbReference type="EMBL" id="FNQN01000005">
    <property type="protein sequence ID" value="SEA38223.1"/>
    <property type="molecule type" value="Genomic_DNA"/>
</dbReference>